<feature type="compositionally biased region" description="Low complexity" evidence="1">
    <location>
        <begin position="464"/>
        <end position="491"/>
    </location>
</feature>
<proteinExistence type="predicted"/>
<dbReference type="InParanoid" id="A0A0D0DIF6"/>
<protein>
    <submittedName>
        <fullName evidence="2">Uncharacterized protein</fullName>
    </submittedName>
</protein>
<sequence length="528" mass="55231">MSMTTLTTSASALTSTVCPIDERASCVRFHTQCVVIPERAHRPRIPRVVTKSYSLPLWKRRASSSGFSSSTELQRDLPFEENHVVLRVPLPSFSTKAQSPTRSADHSPLTPCLVHRSSSLGSSIPRSPPVPRGTPRKTSLSPSRADDVVTVPLRPCCAACQPIAEAALVRGDAWTERFSRAAHRRRSLSADGPHTITVAGSAAAASLAALGHGVPISVDEVDKRRRASDTGLPKTGQDMVWLNDMRDVVDGRKLSLLHASRPGVSTLSADARPPASPTRVVPSTPRIPEEEDDDDKDQLFPLPSPKRSPASSPAPSPTASLSSLTVGQVPQNSTNSPSPSNGKTDCIGSPGLSSSKSPFLVPPTSASSSSLSLPKISESVVSLADDPPRAPSPDVLSTLPSISGRSQASPGILWTPPSPPVDTKPYVVEIRLNTPKSPAGKPSKVLPITIPTPRSQSLASSQVSPTRPIRSSTTSSISPSTSPNLSGSPNSKKSRGSFSVASPRHIIADVLRGVGAIGSGGASLGIGI</sequence>
<gene>
    <name evidence="2" type="ORF">PAXRUDRAFT_824243</name>
</gene>
<feature type="region of interest" description="Disordered" evidence="1">
    <location>
        <begin position="116"/>
        <end position="145"/>
    </location>
</feature>
<feature type="compositionally biased region" description="Polar residues" evidence="1">
    <location>
        <begin position="452"/>
        <end position="463"/>
    </location>
</feature>
<dbReference type="AlphaFoldDB" id="A0A0D0DIF6"/>
<name>A0A0D0DIF6_9AGAM</name>
<dbReference type="EMBL" id="KN824906">
    <property type="protein sequence ID" value="KIK98112.1"/>
    <property type="molecule type" value="Genomic_DNA"/>
</dbReference>
<feature type="region of interest" description="Disordered" evidence="1">
    <location>
        <begin position="264"/>
        <end position="500"/>
    </location>
</feature>
<evidence type="ECO:0000256" key="1">
    <source>
        <dbReference type="SAM" id="MobiDB-lite"/>
    </source>
</evidence>
<dbReference type="Proteomes" id="UP000054538">
    <property type="component" value="Unassembled WGS sequence"/>
</dbReference>
<reference evidence="3" key="2">
    <citation type="submission" date="2015-01" db="EMBL/GenBank/DDBJ databases">
        <title>Evolutionary Origins and Diversification of the Mycorrhizal Mutualists.</title>
        <authorList>
            <consortium name="DOE Joint Genome Institute"/>
            <consortium name="Mycorrhizal Genomics Consortium"/>
            <person name="Kohler A."/>
            <person name="Kuo A."/>
            <person name="Nagy L.G."/>
            <person name="Floudas D."/>
            <person name="Copeland A."/>
            <person name="Barry K.W."/>
            <person name="Cichocki N."/>
            <person name="Veneault-Fourrey C."/>
            <person name="LaButti K."/>
            <person name="Lindquist E.A."/>
            <person name="Lipzen A."/>
            <person name="Lundell T."/>
            <person name="Morin E."/>
            <person name="Murat C."/>
            <person name="Riley R."/>
            <person name="Ohm R."/>
            <person name="Sun H."/>
            <person name="Tunlid A."/>
            <person name="Henrissat B."/>
            <person name="Grigoriev I.V."/>
            <person name="Hibbett D.S."/>
            <person name="Martin F."/>
        </authorList>
    </citation>
    <scope>NUCLEOTIDE SEQUENCE [LARGE SCALE GENOMIC DNA]</scope>
    <source>
        <strain evidence="3">Ve08.2h10</strain>
    </source>
</reference>
<dbReference type="OrthoDB" id="3269282at2759"/>
<evidence type="ECO:0000313" key="3">
    <source>
        <dbReference type="Proteomes" id="UP000054538"/>
    </source>
</evidence>
<keyword evidence="3" id="KW-1185">Reference proteome</keyword>
<feature type="compositionally biased region" description="Polar residues" evidence="1">
    <location>
        <begin position="398"/>
        <end position="409"/>
    </location>
</feature>
<evidence type="ECO:0000313" key="2">
    <source>
        <dbReference type="EMBL" id="KIK98112.1"/>
    </source>
</evidence>
<organism evidence="2 3">
    <name type="scientific">Paxillus rubicundulus Ve08.2h10</name>
    <dbReference type="NCBI Taxonomy" id="930991"/>
    <lineage>
        <taxon>Eukaryota</taxon>
        <taxon>Fungi</taxon>
        <taxon>Dikarya</taxon>
        <taxon>Basidiomycota</taxon>
        <taxon>Agaricomycotina</taxon>
        <taxon>Agaricomycetes</taxon>
        <taxon>Agaricomycetidae</taxon>
        <taxon>Boletales</taxon>
        <taxon>Paxilineae</taxon>
        <taxon>Paxillaceae</taxon>
        <taxon>Paxillus</taxon>
    </lineage>
</organism>
<accession>A0A0D0DIF6</accession>
<feature type="compositionally biased region" description="Pro residues" evidence="1">
    <location>
        <begin position="302"/>
        <end position="316"/>
    </location>
</feature>
<dbReference type="STRING" id="930991.A0A0D0DIF6"/>
<reference evidence="2 3" key="1">
    <citation type="submission" date="2014-04" db="EMBL/GenBank/DDBJ databases">
        <authorList>
            <consortium name="DOE Joint Genome Institute"/>
            <person name="Kuo A."/>
            <person name="Kohler A."/>
            <person name="Jargeat P."/>
            <person name="Nagy L.G."/>
            <person name="Floudas D."/>
            <person name="Copeland A."/>
            <person name="Barry K.W."/>
            <person name="Cichocki N."/>
            <person name="Veneault-Fourrey C."/>
            <person name="LaButti K."/>
            <person name="Lindquist E.A."/>
            <person name="Lipzen A."/>
            <person name="Lundell T."/>
            <person name="Morin E."/>
            <person name="Murat C."/>
            <person name="Sun H."/>
            <person name="Tunlid A."/>
            <person name="Henrissat B."/>
            <person name="Grigoriev I.V."/>
            <person name="Hibbett D.S."/>
            <person name="Martin F."/>
            <person name="Nordberg H.P."/>
            <person name="Cantor M.N."/>
            <person name="Hua S.X."/>
        </authorList>
    </citation>
    <scope>NUCLEOTIDE SEQUENCE [LARGE SCALE GENOMIC DNA]</scope>
    <source>
        <strain evidence="2 3">Ve08.2h10</strain>
    </source>
</reference>
<feature type="compositionally biased region" description="Low complexity" evidence="1">
    <location>
        <begin position="317"/>
        <end position="341"/>
    </location>
</feature>
<feature type="compositionally biased region" description="Low complexity" evidence="1">
    <location>
        <begin position="362"/>
        <end position="379"/>
    </location>
</feature>
<dbReference type="HOGENOM" id="CLU_546495_0_0_1"/>